<dbReference type="Gramene" id="EME27857">
    <property type="protein sequence ID" value="EME27857"/>
    <property type="gene ID" value="Gasu_46760"/>
</dbReference>
<dbReference type="Pfam" id="PF01590">
    <property type="entry name" value="GAF"/>
    <property type="match status" value="1"/>
</dbReference>
<dbReference type="Proteomes" id="UP000030680">
    <property type="component" value="Unassembled WGS sequence"/>
</dbReference>
<dbReference type="Gene3D" id="3.30.450.40">
    <property type="match status" value="1"/>
</dbReference>
<keyword evidence="2" id="KW-0808">Transferase</keyword>
<feature type="domain" description="BHLH" evidence="1">
    <location>
        <begin position="11"/>
        <end position="65"/>
    </location>
</feature>
<dbReference type="SUPFAM" id="SSF55781">
    <property type="entry name" value="GAF domain-like"/>
    <property type="match status" value="1"/>
</dbReference>
<organism evidence="2 3">
    <name type="scientific">Galdieria sulphuraria</name>
    <name type="common">Red alga</name>
    <dbReference type="NCBI Taxonomy" id="130081"/>
    <lineage>
        <taxon>Eukaryota</taxon>
        <taxon>Rhodophyta</taxon>
        <taxon>Bangiophyceae</taxon>
        <taxon>Galdieriales</taxon>
        <taxon>Galdieriaceae</taxon>
        <taxon>Galdieria</taxon>
    </lineage>
</organism>
<dbReference type="InterPro" id="IPR036638">
    <property type="entry name" value="HLH_DNA-bd_sf"/>
</dbReference>
<accession>M2XD37</accession>
<dbReference type="RefSeq" id="XP_005704377.1">
    <property type="nucleotide sequence ID" value="XM_005704320.1"/>
</dbReference>
<proteinExistence type="predicted"/>
<keyword evidence="3" id="KW-1185">Reference proteome</keyword>
<dbReference type="GeneID" id="17086737"/>
<gene>
    <name evidence="2" type="ORF">Gasu_46760</name>
</gene>
<evidence type="ECO:0000313" key="2">
    <source>
        <dbReference type="EMBL" id="EME27857.1"/>
    </source>
</evidence>
<sequence>MSSNRSLSTDFKRLKHNIATKASRKKLNDYLMMLLQLVSSDEVEIVPVRSKVRVLQEIIYRVQKLQGRVQLLETRLLLSDIERFEKWLNEMLSSQDFRFLPMLTRVCETVSQLSAWKIAEIWYADTSLIGKDELCEKSEEIILKLANSFATKENGLGELQLIRGFLASSQEYHFPPNSGLPGKVYSNETPLWLNHLATNPIFLRAKLARKFGVCSAVGVPFTLFGRIQAVLVFLDYVPREEDPKVTERLSVLFERVSRQLEIRLERKHSLVVPPIRSGTISTCES</sequence>
<evidence type="ECO:0000313" key="3">
    <source>
        <dbReference type="Proteomes" id="UP000030680"/>
    </source>
</evidence>
<dbReference type="GO" id="GO:0016301">
    <property type="term" value="F:kinase activity"/>
    <property type="evidence" value="ECO:0007669"/>
    <property type="project" value="UniProtKB-KW"/>
</dbReference>
<dbReference type="InterPro" id="IPR011598">
    <property type="entry name" value="bHLH_dom"/>
</dbReference>
<dbReference type="GO" id="GO:0046983">
    <property type="term" value="F:protein dimerization activity"/>
    <property type="evidence" value="ECO:0007669"/>
    <property type="project" value="InterPro"/>
</dbReference>
<dbReference type="PROSITE" id="PS50888">
    <property type="entry name" value="BHLH"/>
    <property type="match status" value="1"/>
</dbReference>
<dbReference type="Gene3D" id="4.10.280.10">
    <property type="entry name" value="Helix-loop-helix DNA-binding domain"/>
    <property type="match status" value="1"/>
</dbReference>
<dbReference type="AlphaFoldDB" id="M2XD37"/>
<dbReference type="EMBL" id="KB454527">
    <property type="protein sequence ID" value="EME27857.1"/>
    <property type="molecule type" value="Genomic_DNA"/>
</dbReference>
<name>M2XD37_GALSU</name>
<dbReference type="InterPro" id="IPR003018">
    <property type="entry name" value="GAF"/>
</dbReference>
<keyword evidence="2" id="KW-0418">Kinase</keyword>
<reference evidence="3" key="1">
    <citation type="journal article" date="2013" name="Science">
        <title>Gene transfer from bacteria and archaea facilitated evolution of an extremophilic eukaryote.</title>
        <authorList>
            <person name="Schonknecht G."/>
            <person name="Chen W.H."/>
            <person name="Ternes C.M."/>
            <person name="Barbier G.G."/>
            <person name="Shrestha R.P."/>
            <person name="Stanke M."/>
            <person name="Brautigam A."/>
            <person name="Baker B.J."/>
            <person name="Banfield J.F."/>
            <person name="Garavito R.M."/>
            <person name="Carr K."/>
            <person name="Wilkerson C."/>
            <person name="Rensing S.A."/>
            <person name="Gagneul D."/>
            <person name="Dickenson N.E."/>
            <person name="Oesterhelt C."/>
            <person name="Lercher M.J."/>
            <person name="Weber A.P."/>
        </authorList>
    </citation>
    <scope>NUCLEOTIDE SEQUENCE [LARGE SCALE GENOMIC DNA]</scope>
    <source>
        <strain evidence="3">074W</strain>
    </source>
</reference>
<dbReference type="InterPro" id="IPR029016">
    <property type="entry name" value="GAF-like_dom_sf"/>
</dbReference>
<dbReference type="OrthoDB" id="10317036at2759"/>
<dbReference type="SUPFAM" id="SSF47459">
    <property type="entry name" value="HLH, helix-loop-helix DNA-binding domain"/>
    <property type="match status" value="1"/>
</dbReference>
<dbReference type="KEGG" id="gsl:Gasu_46760"/>
<protein>
    <submittedName>
        <fullName evidence="2">Multi-sensor hybrid histidine kinase</fullName>
    </submittedName>
</protein>
<dbReference type="OMA" id="FICGHIA"/>
<evidence type="ECO:0000259" key="1">
    <source>
        <dbReference type="PROSITE" id="PS50888"/>
    </source>
</evidence>